<sequence>MPTRREQAIPLSRWPFSVRESRDGCVSRAVDCSSIEAQTTTNRLSPCQLCVQQPHLELSPRFFHAHDRQSGPRGEDERLLASIVCIMRHIPRCPAREGFCSSSSSWIVTCQYLNLTREKHSSEQQKGPGRGAFSRHRRPGLLSLQLKASVMFLARRATAPARRALVQRQPRRFDSHSAHHEPVNEHLGRGFYIAVASIPVGLALYKYSTSDASSKPWLTRVIETFTASEAVLERNNALHTRAIEEAAADRHLFHSQNPPLTIDMSFPELFNTGSPINMSPGRSSGDLSAVVAHYEKRQADMEKARVGRMKDGKVQSLYEDGRYF</sequence>
<name>F2PGV3_TRIEC</name>
<evidence type="ECO:0000313" key="1">
    <source>
        <dbReference type="EMBL" id="EGE01121.1"/>
    </source>
</evidence>
<proteinExistence type="predicted"/>
<accession>F2PGV3</accession>
<dbReference type="Proteomes" id="UP000009169">
    <property type="component" value="Unassembled WGS sequence"/>
</dbReference>
<protein>
    <recommendedName>
        <fullName evidence="3">NADH-ubiquinone oxidoreductase 178 kDa subunit</fullName>
    </recommendedName>
</protein>
<dbReference type="HOGENOM" id="CLU_858392_0_0_1"/>
<dbReference type="InterPro" id="IPR034444">
    <property type="entry name" value="Nuo17.8"/>
</dbReference>
<dbReference type="eggNOG" id="ENOG502S7GA">
    <property type="taxonomic scope" value="Eukaryota"/>
</dbReference>
<evidence type="ECO:0008006" key="3">
    <source>
        <dbReference type="Google" id="ProtNLM"/>
    </source>
</evidence>
<dbReference type="VEuPathDB" id="FungiDB:TEQG_00175"/>
<gene>
    <name evidence="1" type="ORF">TEQG_00175</name>
</gene>
<reference evidence="2" key="1">
    <citation type="journal article" date="2012" name="MBio">
        <title>Comparative genome analysis of Trichophyton rubrum and related dermatophytes reveals candidate genes involved in infection.</title>
        <authorList>
            <person name="Martinez D.A."/>
            <person name="Oliver B.G."/>
            <person name="Graeser Y."/>
            <person name="Goldberg J.M."/>
            <person name="Li W."/>
            <person name="Martinez-Rossi N.M."/>
            <person name="Monod M."/>
            <person name="Shelest E."/>
            <person name="Barton R.C."/>
            <person name="Birch E."/>
            <person name="Brakhage A.A."/>
            <person name="Chen Z."/>
            <person name="Gurr S.J."/>
            <person name="Heiman D."/>
            <person name="Heitman J."/>
            <person name="Kosti I."/>
            <person name="Rossi A."/>
            <person name="Saif S."/>
            <person name="Samalova M."/>
            <person name="Saunders C.W."/>
            <person name="Shea T."/>
            <person name="Summerbell R.C."/>
            <person name="Xu J."/>
            <person name="Young S."/>
            <person name="Zeng Q."/>
            <person name="Birren B.W."/>
            <person name="Cuomo C.A."/>
            <person name="White T.C."/>
        </authorList>
    </citation>
    <scope>NUCLEOTIDE SEQUENCE [LARGE SCALE GENOMIC DNA]</scope>
    <source>
        <strain evidence="2">ATCC MYA-4606 / CBS 127.97</strain>
    </source>
</reference>
<dbReference type="PANTHER" id="PTHR42100">
    <property type="entry name" value="OXIDOREDUCTASE 178 KDA SUBUNIT, PUTATIVE (AFU_ORTHOLOGUE AFUA_8G04320)-RELATED"/>
    <property type="match status" value="1"/>
</dbReference>
<dbReference type="AlphaFoldDB" id="F2PGV3"/>
<dbReference type="GO" id="GO:0005739">
    <property type="term" value="C:mitochondrion"/>
    <property type="evidence" value="ECO:0007669"/>
    <property type="project" value="InterPro"/>
</dbReference>
<dbReference type="EMBL" id="DS995718">
    <property type="protein sequence ID" value="EGE01121.1"/>
    <property type="molecule type" value="Genomic_DNA"/>
</dbReference>
<dbReference type="OrthoDB" id="2120038at2759"/>
<organism evidence="1 2">
    <name type="scientific">Trichophyton equinum (strain ATCC MYA-4606 / CBS 127.97)</name>
    <name type="common">Horse ringworm fungus</name>
    <dbReference type="NCBI Taxonomy" id="559882"/>
    <lineage>
        <taxon>Eukaryota</taxon>
        <taxon>Fungi</taxon>
        <taxon>Dikarya</taxon>
        <taxon>Ascomycota</taxon>
        <taxon>Pezizomycotina</taxon>
        <taxon>Eurotiomycetes</taxon>
        <taxon>Eurotiomycetidae</taxon>
        <taxon>Onygenales</taxon>
        <taxon>Arthrodermataceae</taxon>
        <taxon>Trichophyton</taxon>
    </lineage>
</organism>
<keyword evidence="2" id="KW-1185">Reference proteome</keyword>
<evidence type="ECO:0000313" key="2">
    <source>
        <dbReference type="Proteomes" id="UP000009169"/>
    </source>
</evidence>
<dbReference type="PANTHER" id="PTHR42100:SF1">
    <property type="entry name" value="OXIDOREDUCTASE 178 KDA SUBUNIT, PUTATIVE (AFU_ORTHOLOGUE AFUA_8G04320)-RELATED"/>
    <property type="match status" value="1"/>
</dbReference>